<proteinExistence type="predicted"/>
<dbReference type="OrthoDB" id="9810066at2"/>
<keyword evidence="2" id="KW-0808">Transferase</keyword>
<dbReference type="AlphaFoldDB" id="A0A162M699"/>
<dbReference type="Gene3D" id="3.30.1310.20">
    <property type="entry name" value="PRTase-like"/>
    <property type="match status" value="1"/>
</dbReference>
<evidence type="ECO:0000259" key="1">
    <source>
        <dbReference type="Pfam" id="PF00156"/>
    </source>
</evidence>
<accession>A0A162M699</accession>
<dbReference type="CDD" id="cd06223">
    <property type="entry name" value="PRTases_typeI"/>
    <property type="match status" value="1"/>
</dbReference>
<keyword evidence="3" id="KW-1185">Reference proteome</keyword>
<gene>
    <name evidence="2" type="ORF">ATZ99_20550</name>
</gene>
<evidence type="ECO:0000313" key="2">
    <source>
        <dbReference type="EMBL" id="KYO64295.1"/>
    </source>
</evidence>
<sequence length="212" mass="23867">MLKDRIDAGKRLAKLLSHYKKDEKAVIFAIPRGGVVVGGVLAEELSLPLDVVVTKKIGAPFNEEFAVGAVAPDGTLFVYEEAVNRYGIKRPYLENEAKLKLEKIKENLIKFRGQEYYDSLEGKKVILVDDGIATGFTVKAAVEFLKKLKAEKIIIAVPVIAPDSVKEFKGICHELYYIYSEEPFYAVGQFYEDFSQVEDEEVINILKNTEKR</sequence>
<dbReference type="Gene3D" id="3.40.50.2020">
    <property type="match status" value="1"/>
</dbReference>
<dbReference type="Proteomes" id="UP000075737">
    <property type="component" value="Unassembled WGS sequence"/>
</dbReference>
<dbReference type="SUPFAM" id="SSF53271">
    <property type="entry name" value="PRTase-like"/>
    <property type="match status" value="1"/>
</dbReference>
<dbReference type="PATRIC" id="fig|520767.4.peg.2177"/>
<organism evidence="2 3">
    <name type="scientific">Thermovenabulum gondwanense</name>
    <dbReference type="NCBI Taxonomy" id="520767"/>
    <lineage>
        <taxon>Bacteria</taxon>
        <taxon>Bacillati</taxon>
        <taxon>Bacillota</taxon>
        <taxon>Clostridia</taxon>
        <taxon>Thermosediminibacterales</taxon>
        <taxon>Thermosediminibacteraceae</taxon>
        <taxon>Thermovenabulum</taxon>
    </lineage>
</organism>
<name>A0A162M699_9FIRM</name>
<dbReference type="InterPro" id="IPR000836">
    <property type="entry name" value="PRTase_dom"/>
</dbReference>
<protein>
    <submittedName>
        <fullName evidence="2">Putative phosphoribosyl transferase</fullName>
    </submittedName>
</protein>
<reference evidence="2 3" key="1">
    <citation type="submission" date="2015-12" db="EMBL/GenBank/DDBJ databases">
        <title>Draft genome of Thermovenabulum gondwanense isolated from a red thermophilic microbial mat colonisisng an outflow channel of a bore well.</title>
        <authorList>
            <person name="Patel B.K."/>
        </authorList>
    </citation>
    <scope>NUCLEOTIDE SEQUENCE [LARGE SCALE GENOMIC DNA]</scope>
    <source>
        <strain evidence="2 3">R270</strain>
    </source>
</reference>
<feature type="domain" description="Phosphoribosyltransferase" evidence="1">
    <location>
        <begin position="6"/>
        <end position="166"/>
    </location>
</feature>
<dbReference type="STRING" id="520767.ATZ99_20550"/>
<comment type="caution">
    <text evidence="2">The sequence shown here is derived from an EMBL/GenBank/DDBJ whole genome shotgun (WGS) entry which is preliminary data.</text>
</comment>
<dbReference type="GO" id="GO:0016740">
    <property type="term" value="F:transferase activity"/>
    <property type="evidence" value="ECO:0007669"/>
    <property type="project" value="UniProtKB-KW"/>
</dbReference>
<dbReference type="InterPro" id="IPR029057">
    <property type="entry name" value="PRTase-like"/>
</dbReference>
<dbReference type="RefSeq" id="WP_068749155.1">
    <property type="nucleotide sequence ID" value="NZ_LOHZ01000043.1"/>
</dbReference>
<dbReference type="EMBL" id="LOHZ01000043">
    <property type="protein sequence ID" value="KYO64295.1"/>
    <property type="molecule type" value="Genomic_DNA"/>
</dbReference>
<evidence type="ECO:0000313" key="3">
    <source>
        <dbReference type="Proteomes" id="UP000075737"/>
    </source>
</evidence>
<dbReference type="Pfam" id="PF00156">
    <property type="entry name" value="Pribosyltran"/>
    <property type="match status" value="1"/>
</dbReference>